<evidence type="ECO:0000256" key="7">
    <source>
        <dbReference type="ARBA" id="ARBA00035633"/>
    </source>
</evidence>
<evidence type="ECO:0000313" key="12">
    <source>
        <dbReference type="Proteomes" id="UP001597059"/>
    </source>
</evidence>
<protein>
    <recommendedName>
        <fullName evidence="8 10">Aminodeoxychorismate lyase</fullName>
        <ecNumber evidence="8 10">4.1.3.38</ecNumber>
    </recommendedName>
</protein>
<dbReference type="Pfam" id="PF01063">
    <property type="entry name" value="Aminotran_4"/>
    <property type="match status" value="1"/>
</dbReference>
<dbReference type="Gene3D" id="3.20.10.10">
    <property type="entry name" value="D-amino Acid Aminotransferase, subunit A, domain 2"/>
    <property type="match status" value="1"/>
</dbReference>
<keyword evidence="6 11" id="KW-0456">Lyase</keyword>
<evidence type="ECO:0000256" key="5">
    <source>
        <dbReference type="ARBA" id="ARBA00022909"/>
    </source>
</evidence>
<dbReference type="PANTHER" id="PTHR42743">
    <property type="entry name" value="AMINO-ACID AMINOTRANSFERASE"/>
    <property type="match status" value="1"/>
</dbReference>
<evidence type="ECO:0000256" key="4">
    <source>
        <dbReference type="ARBA" id="ARBA00022898"/>
    </source>
</evidence>
<comment type="subunit">
    <text evidence="3">Homodimer.</text>
</comment>
<dbReference type="Gene3D" id="3.30.470.10">
    <property type="match status" value="1"/>
</dbReference>
<dbReference type="InterPro" id="IPR043132">
    <property type="entry name" value="BCAT-like_C"/>
</dbReference>
<organism evidence="11 12">
    <name type="scientific">Rhodanobacter aciditrophus</name>
    <dbReference type="NCBI Taxonomy" id="1623218"/>
    <lineage>
        <taxon>Bacteria</taxon>
        <taxon>Pseudomonadati</taxon>
        <taxon>Pseudomonadota</taxon>
        <taxon>Gammaproteobacteria</taxon>
        <taxon>Lysobacterales</taxon>
        <taxon>Rhodanobacteraceae</taxon>
        <taxon>Rhodanobacter</taxon>
    </lineage>
</organism>
<evidence type="ECO:0000256" key="2">
    <source>
        <dbReference type="ARBA" id="ARBA00009320"/>
    </source>
</evidence>
<dbReference type="InterPro" id="IPR050571">
    <property type="entry name" value="Class-IV_PLP-Dep_Aminotrnsfr"/>
</dbReference>
<comment type="similarity">
    <text evidence="2">Belongs to the class-IV pyridoxal-phosphate-dependent aminotransferase family.</text>
</comment>
<evidence type="ECO:0000256" key="3">
    <source>
        <dbReference type="ARBA" id="ARBA00011738"/>
    </source>
</evidence>
<evidence type="ECO:0000313" key="11">
    <source>
        <dbReference type="EMBL" id="MFD1384529.1"/>
    </source>
</evidence>
<dbReference type="EMBL" id="JBHTMN010000016">
    <property type="protein sequence ID" value="MFD1384529.1"/>
    <property type="molecule type" value="Genomic_DNA"/>
</dbReference>
<comment type="cofactor">
    <cofactor evidence="1">
        <name>pyridoxal 5'-phosphate</name>
        <dbReference type="ChEBI" id="CHEBI:597326"/>
    </cofactor>
</comment>
<evidence type="ECO:0000256" key="10">
    <source>
        <dbReference type="NCBIfam" id="TIGR03461"/>
    </source>
</evidence>
<comment type="caution">
    <text evidence="11">The sequence shown here is derived from an EMBL/GenBank/DDBJ whole genome shotgun (WGS) entry which is preliminary data.</text>
</comment>
<evidence type="ECO:0000256" key="9">
    <source>
        <dbReference type="ARBA" id="ARBA00049529"/>
    </source>
</evidence>
<dbReference type="InterPro" id="IPR017824">
    <property type="entry name" value="Aminodeoxychorismate_lyase_IV"/>
</dbReference>
<dbReference type="NCBIfam" id="TIGR03461">
    <property type="entry name" value="pabC_Proteo"/>
    <property type="match status" value="1"/>
</dbReference>
<gene>
    <name evidence="11" type="primary">pabC</name>
    <name evidence="11" type="ORF">ACFQ45_14250</name>
</gene>
<name>A0ABW4B4S2_9GAMM</name>
<dbReference type="InterPro" id="IPR036038">
    <property type="entry name" value="Aminotransferase-like"/>
</dbReference>
<sequence>MQWFLNFNPATSIELSDRGLAYGDGLFETLSAHDGVISNLSLHLSRLERGFKRLGFKVDTSEIVKLAGFLSDQAARFESVGFKVMVTRGSGGRGYLPPASANFSWLVGMFDLPDYSAAQSQGISLTHLPVQTSINRNTAGLKHLNRLENVLAKQMLPDGYFEAVLSDANGKMVECVQSNLFWVKNGELFTPLLSASGVQGTMRHAVIQAHLGVVNIVQEDILTLSDADEIFITNALSGILPVVQFNDRELSVGPICRSLRERLVNSHEIN</sequence>
<dbReference type="Proteomes" id="UP001597059">
    <property type="component" value="Unassembled WGS sequence"/>
</dbReference>
<comment type="catalytic activity">
    <reaction evidence="9">
        <text>4-amino-4-deoxychorismate = 4-aminobenzoate + pyruvate + H(+)</text>
        <dbReference type="Rhea" id="RHEA:16201"/>
        <dbReference type="ChEBI" id="CHEBI:15361"/>
        <dbReference type="ChEBI" id="CHEBI:15378"/>
        <dbReference type="ChEBI" id="CHEBI:17836"/>
        <dbReference type="ChEBI" id="CHEBI:58406"/>
        <dbReference type="EC" id="4.1.3.38"/>
    </reaction>
</comment>
<proteinExistence type="inferred from homology"/>
<evidence type="ECO:0000256" key="1">
    <source>
        <dbReference type="ARBA" id="ARBA00001933"/>
    </source>
</evidence>
<keyword evidence="12" id="KW-1185">Reference proteome</keyword>
<comment type="pathway">
    <text evidence="7">Cofactor biosynthesis; tetrahydrofolate biosynthesis; 4-aminobenzoate from chorismate: step 2/2.</text>
</comment>
<dbReference type="EC" id="4.1.3.38" evidence="8 10"/>
<dbReference type="RefSeq" id="WP_377368840.1">
    <property type="nucleotide sequence ID" value="NZ_JBHTMN010000016.1"/>
</dbReference>
<dbReference type="InterPro" id="IPR043131">
    <property type="entry name" value="BCAT-like_N"/>
</dbReference>
<dbReference type="PANTHER" id="PTHR42743:SF2">
    <property type="entry name" value="AMINODEOXYCHORISMATE LYASE"/>
    <property type="match status" value="1"/>
</dbReference>
<reference evidence="12" key="1">
    <citation type="journal article" date="2019" name="Int. J. Syst. Evol. Microbiol.">
        <title>The Global Catalogue of Microorganisms (GCM) 10K type strain sequencing project: providing services to taxonomists for standard genome sequencing and annotation.</title>
        <authorList>
            <consortium name="The Broad Institute Genomics Platform"/>
            <consortium name="The Broad Institute Genome Sequencing Center for Infectious Disease"/>
            <person name="Wu L."/>
            <person name="Ma J."/>
        </authorList>
    </citation>
    <scope>NUCLEOTIDE SEQUENCE [LARGE SCALE GENOMIC DNA]</scope>
    <source>
        <strain evidence="12">JCM 30774</strain>
    </source>
</reference>
<dbReference type="GO" id="GO:0008696">
    <property type="term" value="F:4-amino-4-deoxychorismate lyase activity"/>
    <property type="evidence" value="ECO:0007669"/>
    <property type="project" value="UniProtKB-EC"/>
</dbReference>
<evidence type="ECO:0000256" key="6">
    <source>
        <dbReference type="ARBA" id="ARBA00023239"/>
    </source>
</evidence>
<keyword evidence="4" id="KW-0663">Pyridoxal phosphate</keyword>
<keyword evidence="5" id="KW-0289">Folate biosynthesis</keyword>
<accession>A0ABW4B4S2</accession>
<dbReference type="InterPro" id="IPR001544">
    <property type="entry name" value="Aminotrans_IV"/>
</dbReference>
<dbReference type="SUPFAM" id="SSF56752">
    <property type="entry name" value="D-aminoacid aminotransferase-like PLP-dependent enzymes"/>
    <property type="match status" value="1"/>
</dbReference>
<evidence type="ECO:0000256" key="8">
    <source>
        <dbReference type="ARBA" id="ARBA00035676"/>
    </source>
</evidence>